<feature type="transmembrane region" description="Helical" evidence="1">
    <location>
        <begin position="21"/>
        <end position="46"/>
    </location>
</feature>
<feature type="transmembrane region" description="Helical" evidence="1">
    <location>
        <begin position="371"/>
        <end position="394"/>
    </location>
</feature>
<evidence type="ECO:0000313" key="3">
    <source>
        <dbReference type="EMBL" id="OGK25119.1"/>
    </source>
</evidence>
<feature type="transmembrane region" description="Helical" evidence="1">
    <location>
        <begin position="444"/>
        <end position="466"/>
    </location>
</feature>
<dbReference type="AlphaFoldDB" id="A0A1F7H1K8"/>
<feature type="domain" description="Glycosyltransferase 2-like" evidence="2">
    <location>
        <begin position="196"/>
        <end position="429"/>
    </location>
</feature>
<organism evidence="3 4">
    <name type="scientific">Candidatus Roizmanbacteria bacterium RIFCSPHIGHO2_02_FULL_38_11</name>
    <dbReference type="NCBI Taxonomy" id="1802039"/>
    <lineage>
        <taxon>Bacteria</taxon>
        <taxon>Candidatus Roizmaniibacteriota</taxon>
    </lineage>
</organism>
<dbReference type="Pfam" id="PF13632">
    <property type="entry name" value="Glyco_trans_2_3"/>
    <property type="match status" value="1"/>
</dbReference>
<keyword evidence="1" id="KW-0472">Membrane</keyword>
<accession>A0A1F7H1K8</accession>
<evidence type="ECO:0000259" key="2">
    <source>
        <dbReference type="Pfam" id="PF13632"/>
    </source>
</evidence>
<comment type="caution">
    <text evidence="3">The sequence shown here is derived from an EMBL/GenBank/DDBJ whole genome shotgun (WGS) entry which is preliminary data.</text>
</comment>
<proteinExistence type="predicted"/>
<dbReference type="InterPro" id="IPR029044">
    <property type="entry name" value="Nucleotide-diphossugar_trans"/>
</dbReference>
<dbReference type="SUPFAM" id="SSF53448">
    <property type="entry name" value="Nucleotide-diphospho-sugar transferases"/>
    <property type="match status" value="1"/>
</dbReference>
<dbReference type="EMBL" id="MFZO01000019">
    <property type="protein sequence ID" value="OGK25119.1"/>
    <property type="molecule type" value="Genomic_DNA"/>
</dbReference>
<dbReference type="PANTHER" id="PTHR36851:SF1">
    <property type="entry name" value="GLYCO_TRANS_2-LIKE DOMAIN-CONTAINING PROTEIN"/>
    <property type="match status" value="1"/>
</dbReference>
<reference evidence="3 4" key="1">
    <citation type="journal article" date="2016" name="Nat. Commun.">
        <title>Thousands of microbial genomes shed light on interconnected biogeochemical processes in an aquifer system.</title>
        <authorList>
            <person name="Anantharaman K."/>
            <person name="Brown C.T."/>
            <person name="Hug L.A."/>
            <person name="Sharon I."/>
            <person name="Castelle C.J."/>
            <person name="Probst A.J."/>
            <person name="Thomas B.C."/>
            <person name="Singh A."/>
            <person name="Wilkins M.J."/>
            <person name="Karaoz U."/>
            <person name="Brodie E.L."/>
            <person name="Williams K.H."/>
            <person name="Hubbard S.S."/>
            <person name="Banfield J.F."/>
        </authorList>
    </citation>
    <scope>NUCLEOTIDE SEQUENCE [LARGE SCALE GENOMIC DNA]</scope>
</reference>
<dbReference type="PANTHER" id="PTHR36851">
    <property type="entry name" value="UNNAMED PRODUCT"/>
    <property type="match status" value="1"/>
</dbReference>
<protein>
    <recommendedName>
        <fullName evidence="2">Glycosyltransferase 2-like domain-containing protein</fullName>
    </recommendedName>
</protein>
<keyword evidence="1" id="KW-1133">Transmembrane helix</keyword>
<sequence>MTKQFARSILASRFFDTIVPILSWILITMPIWLSPFHPAIVAYFIISFDLYFLYKALSTTYFAVISYKLILTHLKIPYFKKLAKLIGVSDTKHFVIIPNFQEPLYKLEATINSLTKSDYPYKNIYLVLAFERREPGVKNKAFALQKKFMQNFADVLITFHNLLPHETPGKASNQTFAAKVVDRYVEKNNWERENILITICDADSSLAENYFSYLTYEYLLDKNRLYHFYCAPVLLYNNFWKLPFFVRIQATLSSILRLAFLPQKDKLIQISTYSVSLWLLNKINYWDVDIIPEDWHVFYQAFFTYGDKIQTVPLYTIINSDAVYSGAILKTSRNRYEQEKRWAWGVSDIGYTLKKFFSTPHINPLVKLRRILFLAETHLLWTTSFFILTISASVPPLINPIFKRTVLGFLLPKLSGFVLTLSSLMLILYMYLDHQLRKKLNQKVRLLSLPLLFIQWYLLPLVSFLFSSLPALDAHTRLLFGKKIKYKVTEKV</sequence>
<name>A0A1F7H1K8_9BACT</name>
<dbReference type="InterPro" id="IPR001173">
    <property type="entry name" value="Glyco_trans_2-like"/>
</dbReference>
<feature type="transmembrane region" description="Helical" evidence="1">
    <location>
        <begin position="414"/>
        <end position="432"/>
    </location>
</feature>
<evidence type="ECO:0000256" key="1">
    <source>
        <dbReference type="SAM" id="Phobius"/>
    </source>
</evidence>
<keyword evidence="1" id="KW-0812">Transmembrane</keyword>
<evidence type="ECO:0000313" key="4">
    <source>
        <dbReference type="Proteomes" id="UP000177913"/>
    </source>
</evidence>
<dbReference type="Proteomes" id="UP000177913">
    <property type="component" value="Unassembled WGS sequence"/>
</dbReference>
<gene>
    <name evidence="3" type="ORF">A3C25_03645</name>
</gene>
<feature type="transmembrane region" description="Helical" evidence="1">
    <location>
        <begin position="52"/>
        <end position="71"/>
    </location>
</feature>